<organism evidence="1 2">
    <name type="scientific">Trametes pubescens</name>
    <name type="common">White-rot fungus</name>
    <dbReference type="NCBI Taxonomy" id="154538"/>
    <lineage>
        <taxon>Eukaryota</taxon>
        <taxon>Fungi</taxon>
        <taxon>Dikarya</taxon>
        <taxon>Basidiomycota</taxon>
        <taxon>Agaricomycotina</taxon>
        <taxon>Agaricomycetes</taxon>
        <taxon>Polyporales</taxon>
        <taxon>Polyporaceae</taxon>
        <taxon>Trametes</taxon>
    </lineage>
</organism>
<reference evidence="1 2" key="1">
    <citation type="submission" date="2016-10" db="EMBL/GenBank/DDBJ databases">
        <title>Genome sequence of the basidiomycete white-rot fungus Trametes pubescens.</title>
        <authorList>
            <person name="Makela M.R."/>
            <person name="Granchi Z."/>
            <person name="Peng M."/>
            <person name="De Vries R.P."/>
            <person name="Grigoriev I."/>
            <person name="Riley R."/>
            <person name="Hilden K."/>
        </authorList>
    </citation>
    <scope>NUCLEOTIDE SEQUENCE [LARGE SCALE GENOMIC DNA]</scope>
    <source>
        <strain evidence="1 2">FBCC735</strain>
    </source>
</reference>
<proteinExistence type="predicted"/>
<accession>A0A1M2V999</accession>
<dbReference type="OMA" id="LMEAHTW"/>
<dbReference type="Proteomes" id="UP000184267">
    <property type="component" value="Unassembled WGS sequence"/>
</dbReference>
<protein>
    <submittedName>
        <fullName evidence="1">Uncharacterized protein</fullName>
    </submittedName>
</protein>
<name>A0A1M2V999_TRAPU</name>
<keyword evidence="2" id="KW-1185">Reference proteome</keyword>
<dbReference type="OrthoDB" id="2734559at2759"/>
<comment type="caution">
    <text evidence="1">The sequence shown here is derived from an EMBL/GenBank/DDBJ whole genome shotgun (WGS) entry which is preliminary data.</text>
</comment>
<evidence type="ECO:0000313" key="2">
    <source>
        <dbReference type="Proteomes" id="UP000184267"/>
    </source>
</evidence>
<dbReference type="EMBL" id="MNAD01001552">
    <property type="protein sequence ID" value="OJT04240.1"/>
    <property type="molecule type" value="Genomic_DNA"/>
</dbReference>
<sequence length="237" mass="27493">MSETAPRATDVLRAHHIPYTYWYEYALRHHGSKTVLFSVYLLVDSVTASNTRLQSAGWVPGEVPMYTSQYYDPAIDEQVVLEYPGIEWSHVVLMEAHTWADITPSAAADDRDHYPTLVQLYNALAQRFLDTDCFDHRQHLNVHIAYMYMHCPPLTTPEFLARLPADIQQFHFDYLSDDLRMNAPKTRLRDLWWPEGSVSLGGLPVPHELEAQWAAEVEKKYCDLYPEVEEYDDEEAE</sequence>
<evidence type="ECO:0000313" key="1">
    <source>
        <dbReference type="EMBL" id="OJT04240.1"/>
    </source>
</evidence>
<dbReference type="AlphaFoldDB" id="A0A1M2V999"/>
<gene>
    <name evidence="1" type="ORF">TRAPUB_5030</name>
</gene>